<dbReference type="InterPro" id="IPR000194">
    <property type="entry name" value="ATPase_F1/V1/A1_a/bsu_nucl-bd"/>
</dbReference>
<keyword evidence="5" id="KW-0067">ATP-binding</keyword>
<dbReference type="CDD" id="cd18114">
    <property type="entry name" value="ATP-synt_flagellum-secretory_path_III_C"/>
    <property type="match status" value="1"/>
</dbReference>
<keyword evidence="12" id="KW-1185">Reference proteome</keyword>
<dbReference type="Gene3D" id="3.40.50.12240">
    <property type="match status" value="1"/>
</dbReference>
<dbReference type="InterPro" id="IPR005714">
    <property type="entry name" value="ATPase_T3SS_FliI/YscN"/>
</dbReference>
<dbReference type="GO" id="GO:0071973">
    <property type="term" value="P:bacterial-type flagellum-dependent cell motility"/>
    <property type="evidence" value="ECO:0007669"/>
    <property type="project" value="InterPro"/>
</dbReference>
<gene>
    <name evidence="11" type="ORF">EDD75_2034</name>
</gene>
<comment type="subcellular location">
    <subcellularLocation>
        <location evidence="1">Cytoplasm</location>
    </subcellularLocation>
</comment>
<comment type="catalytic activity">
    <reaction evidence="9">
        <text>ATP + H2O + cellular proteinSide 1 = ADP + phosphate + cellular proteinSide 2.</text>
        <dbReference type="EC" id="7.4.2.8"/>
    </reaction>
</comment>
<dbReference type="NCBIfam" id="TIGR03497">
    <property type="entry name" value="FliI_clade2"/>
    <property type="match status" value="1"/>
</dbReference>
<evidence type="ECO:0000259" key="10">
    <source>
        <dbReference type="SMART" id="SM00382"/>
    </source>
</evidence>
<keyword evidence="2" id="KW-0813">Transport</keyword>
<dbReference type="InterPro" id="IPR004100">
    <property type="entry name" value="ATPase_F1/V1/A1_a/bsu_N"/>
</dbReference>
<dbReference type="GO" id="GO:0016887">
    <property type="term" value="F:ATP hydrolysis activity"/>
    <property type="evidence" value="ECO:0007669"/>
    <property type="project" value="InterPro"/>
</dbReference>
<dbReference type="GO" id="GO:0005737">
    <property type="term" value="C:cytoplasm"/>
    <property type="evidence" value="ECO:0007669"/>
    <property type="project" value="UniProtKB-SubCell"/>
</dbReference>
<evidence type="ECO:0000256" key="8">
    <source>
        <dbReference type="ARBA" id="ARBA00023065"/>
    </source>
</evidence>
<dbReference type="SUPFAM" id="SSF52540">
    <property type="entry name" value="P-loop containing nucleoside triphosphate hydrolases"/>
    <property type="match status" value="1"/>
</dbReference>
<dbReference type="GO" id="GO:0030254">
    <property type="term" value="P:protein secretion by the type III secretion system"/>
    <property type="evidence" value="ECO:0007669"/>
    <property type="project" value="InterPro"/>
</dbReference>
<dbReference type="Pfam" id="PF18269">
    <property type="entry name" value="T3SS_ATPase_C"/>
    <property type="match status" value="1"/>
</dbReference>
<dbReference type="GO" id="GO:0046933">
    <property type="term" value="F:proton-transporting ATP synthase activity, rotational mechanism"/>
    <property type="evidence" value="ECO:0007669"/>
    <property type="project" value="TreeGrafter"/>
</dbReference>
<dbReference type="InterPro" id="IPR050053">
    <property type="entry name" value="ATPase_alpha/beta_chains"/>
</dbReference>
<dbReference type="NCBIfam" id="TIGR01026">
    <property type="entry name" value="fliI_yscN"/>
    <property type="match status" value="1"/>
</dbReference>
<sequence length="434" mass="47022">MVNLAVYRQRVQQASLLRQIGVVTKVVGLTLEVKGFKPFVGEVCMVDVPGSQPIVAEVVGFREDVVLLMPYGELTGVCPGCRVEPRRRAFTVRVGEHLLGRILNGLGEPIDGRSLPRGIPMPVNNRPPSPLARRRIDRVFATGVRAIDGFITCGRGQRLGIFAGSGVGKSVLLGMIARFGSADVNVIALVGERGREVLEFIEKDLGPEGLQKSVVVVATSDEPALLRLRAAFVATTIAEYFRDTGRDVLLLMDSVTRFALAQREVGLAVGEPPTTRGYPPSVFALLPRLLERAGNSESGSITGFYTVLVEGDDMNEPVADAVRSIVDGHIVLKRELAVANHYPAIDVLASVSRLMPSVVTPEHRQAAGRQRELMAAYRQAEDLINIGAYVAGSNPTIDRAIAVHDQINGFLRQGPDEYTAYDEAVERLLSIERG</sequence>
<dbReference type="GO" id="GO:0005524">
    <property type="term" value="F:ATP binding"/>
    <property type="evidence" value="ECO:0007669"/>
    <property type="project" value="UniProtKB-KW"/>
</dbReference>
<dbReference type="EMBL" id="RKRE01000003">
    <property type="protein sequence ID" value="RPF42919.1"/>
    <property type="molecule type" value="Genomic_DNA"/>
</dbReference>
<dbReference type="PANTHER" id="PTHR15184:SF9">
    <property type="entry name" value="SPI-1 TYPE 3 SECRETION SYSTEM ATPASE"/>
    <property type="match status" value="1"/>
</dbReference>
<dbReference type="PROSITE" id="PS00152">
    <property type="entry name" value="ATPASE_ALPHA_BETA"/>
    <property type="match status" value="1"/>
</dbReference>
<dbReference type="PANTHER" id="PTHR15184">
    <property type="entry name" value="ATP SYNTHASE"/>
    <property type="match status" value="1"/>
</dbReference>
<dbReference type="InterPro" id="IPR022425">
    <property type="entry name" value="FliI_clade2"/>
</dbReference>
<dbReference type="InterPro" id="IPR027417">
    <property type="entry name" value="P-loop_NTPase"/>
</dbReference>
<evidence type="ECO:0000256" key="5">
    <source>
        <dbReference type="ARBA" id="ARBA00022840"/>
    </source>
</evidence>
<protein>
    <submittedName>
        <fullName evidence="11">Type III secretion system FliI/YscN family ATPase</fullName>
    </submittedName>
</protein>
<dbReference type="Proteomes" id="UP000282654">
    <property type="component" value="Unassembled WGS sequence"/>
</dbReference>
<evidence type="ECO:0000256" key="1">
    <source>
        <dbReference type="ARBA" id="ARBA00004496"/>
    </source>
</evidence>
<dbReference type="FunFam" id="3.40.50.12240:FF:000002">
    <property type="entry name" value="Flagellum-specific ATP synthase FliI"/>
    <property type="match status" value="1"/>
</dbReference>
<dbReference type="OrthoDB" id="9802718at2"/>
<keyword evidence="8" id="KW-0406">Ion transport</keyword>
<reference evidence="11 12" key="1">
    <citation type="submission" date="2018-11" db="EMBL/GenBank/DDBJ databases">
        <title>Genomic Encyclopedia of Type Strains, Phase IV (KMG-IV): sequencing the most valuable type-strain genomes for metagenomic binning, comparative biology and taxonomic classification.</title>
        <authorList>
            <person name="Goeker M."/>
        </authorList>
    </citation>
    <scope>NUCLEOTIDE SEQUENCE [LARGE SCALE GENOMIC DNA]</scope>
    <source>
        <strain evidence="11 12">DSM 102936</strain>
    </source>
</reference>
<keyword evidence="4" id="KW-0547">Nucleotide-binding</keyword>
<dbReference type="GO" id="GO:0044780">
    <property type="term" value="P:bacterial-type flagellum assembly"/>
    <property type="evidence" value="ECO:0007669"/>
    <property type="project" value="InterPro"/>
</dbReference>
<evidence type="ECO:0000313" key="12">
    <source>
        <dbReference type="Proteomes" id="UP000282654"/>
    </source>
</evidence>
<dbReference type="InterPro" id="IPR020003">
    <property type="entry name" value="ATPase_a/bsu_AS"/>
</dbReference>
<dbReference type="GO" id="GO:0008564">
    <property type="term" value="F:protein-exporting ATPase activity"/>
    <property type="evidence" value="ECO:0007669"/>
    <property type="project" value="UniProtKB-EC"/>
</dbReference>
<evidence type="ECO:0000256" key="9">
    <source>
        <dbReference type="ARBA" id="ARBA00034006"/>
    </source>
</evidence>
<evidence type="ECO:0000256" key="6">
    <source>
        <dbReference type="ARBA" id="ARBA00022927"/>
    </source>
</evidence>
<dbReference type="CDD" id="cd18117">
    <property type="entry name" value="ATP-synt_flagellum-secretory_path_III_N"/>
    <property type="match status" value="1"/>
</dbReference>
<dbReference type="AlphaFoldDB" id="A0A3N5ABE2"/>
<evidence type="ECO:0000256" key="2">
    <source>
        <dbReference type="ARBA" id="ARBA00022448"/>
    </source>
</evidence>
<dbReference type="SMART" id="SM00382">
    <property type="entry name" value="AAA"/>
    <property type="match status" value="1"/>
</dbReference>
<keyword evidence="3" id="KW-0963">Cytoplasm</keyword>
<feature type="domain" description="AAA+ ATPase" evidence="10">
    <location>
        <begin position="155"/>
        <end position="336"/>
    </location>
</feature>
<dbReference type="Pfam" id="PF02874">
    <property type="entry name" value="ATP-synt_ab_N"/>
    <property type="match status" value="1"/>
</dbReference>
<dbReference type="RefSeq" id="WP_123931636.1">
    <property type="nucleotide sequence ID" value="NZ_RKRE01000003.1"/>
</dbReference>
<dbReference type="InterPro" id="IPR003593">
    <property type="entry name" value="AAA+_ATPase"/>
</dbReference>
<accession>A0A3N5ABE2</accession>
<evidence type="ECO:0000256" key="7">
    <source>
        <dbReference type="ARBA" id="ARBA00022967"/>
    </source>
</evidence>
<comment type="caution">
    <text evidence="11">The sequence shown here is derived from an EMBL/GenBank/DDBJ whole genome shotgun (WGS) entry which is preliminary data.</text>
</comment>
<dbReference type="InterPro" id="IPR040627">
    <property type="entry name" value="T3SS_ATPase_C"/>
</dbReference>
<evidence type="ECO:0000256" key="4">
    <source>
        <dbReference type="ARBA" id="ARBA00022741"/>
    </source>
</evidence>
<proteinExistence type="predicted"/>
<keyword evidence="6" id="KW-0653">Protein transport</keyword>
<dbReference type="CDD" id="cd01136">
    <property type="entry name" value="ATPase_flagellum-secretory_path_III"/>
    <property type="match status" value="1"/>
</dbReference>
<dbReference type="Pfam" id="PF00006">
    <property type="entry name" value="ATP-synt_ab"/>
    <property type="match status" value="1"/>
</dbReference>
<keyword evidence="7" id="KW-1278">Translocase</keyword>
<name>A0A3N5ABE2_9THEO</name>
<dbReference type="GO" id="GO:0030257">
    <property type="term" value="C:type III protein secretion system complex"/>
    <property type="evidence" value="ECO:0007669"/>
    <property type="project" value="InterPro"/>
</dbReference>
<evidence type="ECO:0000256" key="3">
    <source>
        <dbReference type="ARBA" id="ARBA00022490"/>
    </source>
</evidence>
<evidence type="ECO:0000313" key="11">
    <source>
        <dbReference type="EMBL" id="RPF42919.1"/>
    </source>
</evidence>
<organism evidence="11 12">
    <name type="scientific">Thermodesulfitimonas autotrophica</name>
    <dbReference type="NCBI Taxonomy" id="1894989"/>
    <lineage>
        <taxon>Bacteria</taxon>
        <taxon>Bacillati</taxon>
        <taxon>Bacillota</taxon>
        <taxon>Clostridia</taxon>
        <taxon>Thermoanaerobacterales</taxon>
        <taxon>Thermoanaerobacteraceae</taxon>
        <taxon>Thermodesulfitimonas</taxon>
    </lineage>
</organism>